<reference evidence="1" key="1">
    <citation type="submission" date="2021-06" db="EMBL/GenBank/DDBJ databases">
        <authorList>
            <person name="Kallberg Y."/>
            <person name="Tangrot J."/>
            <person name="Rosling A."/>
        </authorList>
    </citation>
    <scope>NUCLEOTIDE SEQUENCE</scope>
    <source>
        <strain evidence="1">MA453B</strain>
    </source>
</reference>
<accession>A0A9N9K4A0</accession>
<dbReference type="Proteomes" id="UP000789405">
    <property type="component" value="Unassembled WGS sequence"/>
</dbReference>
<sequence>FLKKDQDFMNLDITENFFSRLQEEEINDYSFIKLKKDDLRECELRIGLAIKVKDYIGGLDC</sequence>
<protein>
    <submittedName>
        <fullName evidence="1">3358_t:CDS:1</fullName>
    </submittedName>
</protein>
<evidence type="ECO:0000313" key="1">
    <source>
        <dbReference type="EMBL" id="CAG8807858.1"/>
    </source>
</evidence>
<dbReference type="AlphaFoldDB" id="A0A9N9K4A0"/>
<evidence type="ECO:0000313" key="2">
    <source>
        <dbReference type="Proteomes" id="UP000789405"/>
    </source>
</evidence>
<keyword evidence="2" id="KW-1185">Reference proteome</keyword>
<feature type="non-terminal residue" evidence="1">
    <location>
        <position position="1"/>
    </location>
</feature>
<organism evidence="1 2">
    <name type="scientific">Dentiscutata erythropus</name>
    <dbReference type="NCBI Taxonomy" id="1348616"/>
    <lineage>
        <taxon>Eukaryota</taxon>
        <taxon>Fungi</taxon>
        <taxon>Fungi incertae sedis</taxon>
        <taxon>Mucoromycota</taxon>
        <taxon>Glomeromycotina</taxon>
        <taxon>Glomeromycetes</taxon>
        <taxon>Diversisporales</taxon>
        <taxon>Gigasporaceae</taxon>
        <taxon>Dentiscutata</taxon>
    </lineage>
</organism>
<comment type="caution">
    <text evidence="1">The sequence shown here is derived from an EMBL/GenBank/DDBJ whole genome shotgun (WGS) entry which is preliminary data.</text>
</comment>
<dbReference type="OrthoDB" id="2342246at2759"/>
<proteinExistence type="predicted"/>
<dbReference type="EMBL" id="CAJVPY010043043">
    <property type="protein sequence ID" value="CAG8807858.1"/>
    <property type="molecule type" value="Genomic_DNA"/>
</dbReference>
<name>A0A9N9K4A0_9GLOM</name>
<gene>
    <name evidence="1" type="ORF">DERYTH_LOCUS24760</name>
</gene>